<dbReference type="Gene3D" id="1.10.3200.20">
    <property type="entry name" value="DNA Polymerase alpha, zinc finger"/>
    <property type="match status" value="1"/>
</dbReference>
<name>A0ABM0XE24_CAMSA</name>
<dbReference type="Pfam" id="PF08996">
    <property type="entry name" value="zf-DNA_Pol"/>
    <property type="match status" value="1"/>
</dbReference>
<dbReference type="InterPro" id="IPR038256">
    <property type="entry name" value="Pol_alpha_znc_sf"/>
</dbReference>
<dbReference type="Proteomes" id="UP000694864">
    <property type="component" value="Chromosome 18"/>
</dbReference>
<protein>
    <submittedName>
        <fullName evidence="3">DNA polymerase alpha catalytic subunit-like</fullName>
    </submittedName>
</protein>
<dbReference type="PANTHER" id="PTHR45861">
    <property type="entry name" value="DNA POLYMERASE ALPHA CATALYTIC SUBUNIT"/>
    <property type="match status" value="1"/>
</dbReference>
<sequence>MYYKGIMVCDDESCKHTTRSPNFRLLGERERGTVCPNYPNCNGTLLRKYTEADLYKQLSYFCHILDTQYSLEKMDVGMKIQVEKAMAKIRPAVESAAAITRSIRDRCAYGWLQLTDIAI</sequence>
<evidence type="ECO:0000313" key="3">
    <source>
        <dbReference type="RefSeq" id="XP_010484551.1"/>
    </source>
</evidence>
<accession>A0ABM0XE24</accession>
<dbReference type="RefSeq" id="XP_010484551.1">
    <property type="nucleotide sequence ID" value="XM_010486249.1"/>
</dbReference>
<dbReference type="InterPro" id="IPR015088">
    <property type="entry name" value="Znf_DNA-dir_DNA_pol_B_alpha"/>
</dbReference>
<reference evidence="2" key="1">
    <citation type="journal article" date="2014" name="Nat. Commun.">
        <title>The emerging biofuel crop Camelina sativa retains a highly undifferentiated hexaploid genome structure.</title>
        <authorList>
            <person name="Kagale S."/>
            <person name="Koh C."/>
            <person name="Nixon J."/>
            <person name="Bollina V."/>
            <person name="Clarke W.E."/>
            <person name="Tuteja R."/>
            <person name="Spillane C."/>
            <person name="Robinson S.J."/>
            <person name="Links M.G."/>
            <person name="Clarke C."/>
            <person name="Higgins E.E."/>
            <person name="Huebert T."/>
            <person name="Sharpe A.G."/>
            <person name="Parkin I.A."/>
        </authorList>
    </citation>
    <scope>NUCLEOTIDE SEQUENCE [LARGE SCALE GENOMIC DNA]</scope>
    <source>
        <strain evidence="2">cv. DH55</strain>
    </source>
</reference>
<organism evidence="2 3">
    <name type="scientific">Camelina sativa</name>
    <name type="common">False flax</name>
    <name type="synonym">Myagrum sativum</name>
    <dbReference type="NCBI Taxonomy" id="90675"/>
    <lineage>
        <taxon>Eukaryota</taxon>
        <taxon>Viridiplantae</taxon>
        <taxon>Streptophyta</taxon>
        <taxon>Embryophyta</taxon>
        <taxon>Tracheophyta</taxon>
        <taxon>Spermatophyta</taxon>
        <taxon>Magnoliopsida</taxon>
        <taxon>eudicotyledons</taxon>
        <taxon>Gunneridae</taxon>
        <taxon>Pentapetalae</taxon>
        <taxon>rosids</taxon>
        <taxon>malvids</taxon>
        <taxon>Brassicales</taxon>
        <taxon>Brassicaceae</taxon>
        <taxon>Camelineae</taxon>
        <taxon>Camelina</taxon>
    </lineage>
</organism>
<evidence type="ECO:0000313" key="2">
    <source>
        <dbReference type="Proteomes" id="UP000694864"/>
    </source>
</evidence>
<dbReference type="PANTHER" id="PTHR45861:SF1">
    <property type="entry name" value="DNA POLYMERASE ALPHA CATALYTIC SUBUNIT"/>
    <property type="match status" value="1"/>
</dbReference>
<dbReference type="GeneID" id="104762854"/>
<feature type="domain" description="Zinc finger DNA-directed DNA polymerase family B alpha" evidence="1">
    <location>
        <begin position="1"/>
        <end position="117"/>
    </location>
</feature>
<keyword evidence="2" id="KW-1185">Reference proteome</keyword>
<evidence type="ECO:0000259" key="1">
    <source>
        <dbReference type="Pfam" id="PF08996"/>
    </source>
</evidence>
<reference evidence="3" key="2">
    <citation type="submission" date="2025-08" db="UniProtKB">
        <authorList>
            <consortium name="RefSeq"/>
        </authorList>
    </citation>
    <scope>IDENTIFICATION</scope>
    <source>
        <tissue evidence="3">Leaf</tissue>
    </source>
</reference>
<gene>
    <name evidence="3" type="primary">LOC104762854</name>
</gene>
<proteinExistence type="predicted"/>